<evidence type="ECO:0000256" key="7">
    <source>
        <dbReference type="HAMAP-Rule" id="MF_00639"/>
    </source>
</evidence>
<dbReference type="GO" id="GO:0008360">
    <property type="term" value="P:regulation of cell shape"/>
    <property type="evidence" value="ECO:0007669"/>
    <property type="project" value="UniProtKB-KW"/>
</dbReference>
<comment type="similarity">
    <text evidence="7">Belongs to the MurCDEF family.</text>
</comment>
<evidence type="ECO:0000256" key="1">
    <source>
        <dbReference type="ARBA" id="ARBA00004496"/>
    </source>
</evidence>
<dbReference type="GO" id="GO:0009252">
    <property type="term" value="P:peptidoglycan biosynthetic process"/>
    <property type="evidence" value="ECO:0007669"/>
    <property type="project" value="UniProtKB-UniRule"/>
</dbReference>
<dbReference type="SUPFAM" id="SSF53244">
    <property type="entry name" value="MurD-like peptide ligases, peptide-binding domain"/>
    <property type="match status" value="1"/>
</dbReference>
<dbReference type="Gene3D" id="3.90.190.20">
    <property type="entry name" value="Mur ligase, C-terminal domain"/>
    <property type="match status" value="1"/>
</dbReference>
<dbReference type="PANTHER" id="PTHR43692">
    <property type="entry name" value="UDP-N-ACETYLMURAMOYLALANINE--D-GLUTAMATE LIGASE"/>
    <property type="match status" value="1"/>
</dbReference>
<name>A0A1H5X0J0_9BACT</name>
<evidence type="ECO:0000313" key="12">
    <source>
        <dbReference type="Proteomes" id="UP000236728"/>
    </source>
</evidence>
<dbReference type="GO" id="GO:0071555">
    <property type="term" value="P:cell wall organization"/>
    <property type="evidence" value="ECO:0007669"/>
    <property type="project" value="UniProtKB-KW"/>
</dbReference>
<keyword evidence="3 7" id="KW-0963">Cytoplasm</keyword>
<dbReference type="Pfam" id="PF08245">
    <property type="entry name" value="Mur_ligase_M"/>
    <property type="match status" value="1"/>
</dbReference>
<comment type="catalytic activity">
    <reaction evidence="7 8">
        <text>UDP-N-acetyl-alpha-D-muramoyl-L-alanine + D-glutamate + ATP = UDP-N-acetyl-alpha-D-muramoyl-L-alanyl-D-glutamate + ADP + phosphate + H(+)</text>
        <dbReference type="Rhea" id="RHEA:16429"/>
        <dbReference type="ChEBI" id="CHEBI:15378"/>
        <dbReference type="ChEBI" id="CHEBI:29986"/>
        <dbReference type="ChEBI" id="CHEBI:30616"/>
        <dbReference type="ChEBI" id="CHEBI:43474"/>
        <dbReference type="ChEBI" id="CHEBI:83898"/>
        <dbReference type="ChEBI" id="CHEBI:83900"/>
        <dbReference type="ChEBI" id="CHEBI:456216"/>
        <dbReference type="EC" id="6.3.2.9"/>
    </reaction>
</comment>
<keyword evidence="7 8" id="KW-0573">Peptidoglycan synthesis</keyword>
<feature type="binding site" evidence="7">
    <location>
        <begin position="117"/>
        <end position="123"/>
    </location>
    <ligand>
        <name>ATP</name>
        <dbReference type="ChEBI" id="CHEBI:30616"/>
    </ligand>
</feature>
<dbReference type="InterPro" id="IPR036565">
    <property type="entry name" value="Mur-like_cat_sf"/>
</dbReference>
<evidence type="ECO:0000259" key="9">
    <source>
        <dbReference type="Pfam" id="PF02875"/>
    </source>
</evidence>
<evidence type="ECO:0000256" key="8">
    <source>
        <dbReference type="RuleBase" id="RU003664"/>
    </source>
</evidence>
<dbReference type="AlphaFoldDB" id="A0A1H5X0J0"/>
<dbReference type="Gene3D" id="3.40.50.720">
    <property type="entry name" value="NAD(P)-binding Rossmann-like Domain"/>
    <property type="match status" value="1"/>
</dbReference>
<keyword evidence="12" id="KW-1185">Reference proteome</keyword>
<dbReference type="GO" id="GO:0005524">
    <property type="term" value="F:ATP binding"/>
    <property type="evidence" value="ECO:0007669"/>
    <property type="project" value="UniProtKB-UniRule"/>
</dbReference>
<evidence type="ECO:0000256" key="5">
    <source>
        <dbReference type="ARBA" id="ARBA00022741"/>
    </source>
</evidence>
<dbReference type="Gene3D" id="3.40.1190.10">
    <property type="entry name" value="Mur-like, catalytic domain"/>
    <property type="match status" value="1"/>
</dbReference>
<comment type="function">
    <text evidence="7 8">Cell wall formation. Catalyzes the addition of glutamate to the nucleotide precursor UDP-N-acetylmuramoyl-L-alanine (UMA).</text>
</comment>
<dbReference type="Pfam" id="PF21799">
    <property type="entry name" value="MurD-like_N"/>
    <property type="match status" value="1"/>
</dbReference>
<keyword evidence="7 8" id="KW-0131">Cell cycle</keyword>
<evidence type="ECO:0000256" key="6">
    <source>
        <dbReference type="ARBA" id="ARBA00022840"/>
    </source>
</evidence>
<dbReference type="UniPathway" id="UPA00219"/>
<gene>
    <name evidence="7" type="primary">murD</name>
    <name evidence="11" type="ORF">SAMN05421819_1807</name>
</gene>
<reference evidence="11 12" key="1">
    <citation type="submission" date="2016-10" db="EMBL/GenBank/DDBJ databases">
        <authorList>
            <person name="de Groot N.N."/>
        </authorList>
    </citation>
    <scope>NUCLEOTIDE SEQUENCE [LARGE SCALE GENOMIC DNA]</scope>
    <source>
        <strain evidence="11 12">DSM 22489</strain>
    </source>
</reference>
<dbReference type="Pfam" id="PF02875">
    <property type="entry name" value="Mur_ligase_C"/>
    <property type="match status" value="1"/>
</dbReference>
<sequence>MAAIDVKNKRVLVVGLGASGLAAARFLKARGAKVTVSDSRPATLITELTTLLDEGFMVETGGHGLLTFRRQELIVVSPGVPQTVPELKQVRALGAHIIGELELGAEYLQGEIVAVTGSNGKTTTTTLIGEIFKAAGRPTLVGGNIGRPVTAMVDESLALGGGSSGEAGPSPSAQDDKATVWSVLEVSSFQLETVESFKPRIALVLNITPDHLDRHGTFEAYWAAKARITEFQDAGDFLILNGEDVETQKVAAKTKAQIYWFSAKRQIKQGAFAYGESVFFAAQEGKAPEPVMPLSEIPLAGKHNVENVLAAVCAAKLAGISTEVIRETVKSFKAVEHRLEFTRELDGVRYYNDSKATNVDATMKALESFAGGIWLILGGKDKDSDYTTLTPLIRERVKAVITIGSAAEKIERQLAGIAKIESAGTMDRAVGYARAQAAAGDTVLLAPACASFDQFRNYEERGRVFKALVQGLGIRD</sequence>
<feature type="domain" description="Mur ligase C-terminal" evidence="9">
    <location>
        <begin position="337"/>
        <end position="449"/>
    </location>
</feature>
<dbReference type="Proteomes" id="UP000236728">
    <property type="component" value="Unassembled WGS sequence"/>
</dbReference>
<dbReference type="GO" id="GO:0008764">
    <property type="term" value="F:UDP-N-acetylmuramoylalanine-D-glutamate ligase activity"/>
    <property type="evidence" value="ECO:0007669"/>
    <property type="project" value="UniProtKB-UniRule"/>
</dbReference>
<comment type="subcellular location">
    <subcellularLocation>
        <location evidence="1 7 8">Cytoplasm</location>
    </subcellularLocation>
</comment>
<dbReference type="EMBL" id="FNVA01000002">
    <property type="protein sequence ID" value="SEG04776.1"/>
    <property type="molecule type" value="Genomic_DNA"/>
</dbReference>
<comment type="pathway">
    <text evidence="2 7 8">Cell wall biogenesis; peptidoglycan biosynthesis.</text>
</comment>
<dbReference type="NCBIfam" id="TIGR01087">
    <property type="entry name" value="murD"/>
    <property type="match status" value="1"/>
</dbReference>
<keyword evidence="6 7" id="KW-0067">ATP-binding</keyword>
<accession>A0A1H5X0J0</accession>
<dbReference type="PANTHER" id="PTHR43692:SF1">
    <property type="entry name" value="UDP-N-ACETYLMURAMOYLALANINE--D-GLUTAMATE LIGASE"/>
    <property type="match status" value="1"/>
</dbReference>
<dbReference type="GO" id="GO:0005737">
    <property type="term" value="C:cytoplasm"/>
    <property type="evidence" value="ECO:0007669"/>
    <property type="project" value="UniProtKB-SubCell"/>
</dbReference>
<protein>
    <recommendedName>
        <fullName evidence="7 8">UDP-N-acetylmuramoylalanine--D-glutamate ligase</fullName>
        <ecNumber evidence="7 8">6.3.2.9</ecNumber>
    </recommendedName>
    <alternativeName>
        <fullName evidence="7">D-glutamic acid-adding enzyme</fullName>
    </alternativeName>
    <alternativeName>
        <fullName evidence="7">UDP-N-acetylmuramoyl-L-alanyl-D-glutamate synthetase</fullName>
    </alternativeName>
</protein>
<feature type="domain" description="Mur ligase central" evidence="10">
    <location>
        <begin position="115"/>
        <end position="315"/>
    </location>
</feature>
<dbReference type="SUPFAM" id="SSF51984">
    <property type="entry name" value="MurCD N-terminal domain"/>
    <property type="match status" value="1"/>
</dbReference>
<dbReference type="InterPro" id="IPR005762">
    <property type="entry name" value="MurD"/>
</dbReference>
<evidence type="ECO:0000256" key="4">
    <source>
        <dbReference type="ARBA" id="ARBA00022598"/>
    </source>
</evidence>
<evidence type="ECO:0000313" key="11">
    <source>
        <dbReference type="EMBL" id="SEG04776.1"/>
    </source>
</evidence>
<keyword evidence="7 8" id="KW-0961">Cell wall biogenesis/degradation</keyword>
<dbReference type="HAMAP" id="MF_00639">
    <property type="entry name" value="MurD"/>
    <property type="match status" value="1"/>
</dbReference>
<keyword evidence="4 7" id="KW-0436">Ligase</keyword>
<evidence type="ECO:0000256" key="2">
    <source>
        <dbReference type="ARBA" id="ARBA00004752"/>
    </source>
</evidence>
<evidence type="ECO:0000259" key="10">
    <source>
        <dbReference type="Pfam" id="PF08245"/>
    </source>
</evidence>
<dbReference type="InterPro" id="IPR013221">
    <property type="entry name" value="Mur_ligase_cen"/>
</dbReference>
<dbReference type="EC" id="6.3.2.9" evidence="7 8"/>
<dbReference type="SUPFAM" id="SSF53623">
    <property type="entry name" value="MurD-like peptide ligases, catalytic domain"/>
    <property type="match status" value="1"/>
</dbReference>
<proteinExistence type="inferred from homology"/>
<dbReference type="InterPro" id="IPR004101">
    <property type="entry name" value="Mur_ligase_C"/>
</dbReference>
<keyword evidence="7 8" id="KW-0132">Cell division</keyword>
<organism evidence="11 12">
    <name type="scientific">Bryocella elongata</name>
    <dbReference type="NCBI Taxonomy" id="863522"/>
    <lineage>
        <taxon>Bacteria</taxon>
        <taxon>Pseudomonadati</taxon>
        <taxon>Acidobacteriota</taxon>
        <taxon>Terriglobia</taxon>
        <taxon>Terriglobales</taxon>
        <taxon>Acidobacteriaceae</taxon>
        <taxon>Bryocella</taxon>
    </lineage>
</organism>
<dbReference type="InterPro" id="IPR036615">
    <property type="entry name" value="Mur_ligase_C_dom_sf"/>
</dbReference>
<keyword evidence="5 7" id="KW-0547">Nucleotide-binding</keyword>
<dbReference type="GO" id="GO:0051301">
    <property type="term" value="P:cell division"/>
    <property type="evidence" value="ECO:0007669"/>
    <property type="project" value="UniProtKB-KW"/>
</dbReference>
<keyword evidence="7 8" id="KW-0133">Cell shape</keyword>
<evidence type="ECO:0000256" key="3">
    <source>
        <dbReference type="ARBA" id="ARBA00022490"/>
    </source>
</evidence>